<proteinExistence type="inferred from homology"/>
<dbReference type="GO" id="GO:0003677">
    <property type="term" value="F:DNA binding"/>
    <property type="evidence" value="ECO:0007669"/>
    <property type="project" value="TreeGrafter"/>
</dbReference>
<evidence type="ECO:0000259" key="8">
    <source>
        <dbReference type="PROSITE" id="PS51645"/>
    </source>
</evidence>
<keyword evidence="2 5" id="KW-0285">Flavoprotein</keyword>
<dbReference type="InterPro" id="IPR014729">
    <property type="entry name" value="Rossmann-like_a/b/a_fold"/>
</dbReference>
<evidence type="ECO:0000256" key="6">
    <source>
        <dbReference type="PIRSR" id="PIRSR602081-2"/>
    </source>
</evidence>
<dbReference type="InterPro" id="IPR036155">
    <property type="entry name" value="Crypto/Photolyase_N_sf"/>
</dbReference>
<dbReference type="AlphaFoldDB" id="D2VYR8"/>
<dbReference type="InterPro" id="IPR005101">
    <property type="entry name" value="Cryptochr/Photolyase_FAD-bd"/>
</dbReference>
<feature type="binding site" evidence="5">
    <location>
        <position position="264"/>
    </location>
    <ligand>
        <name>FAD</name>
        <dbReference type="ChEBI" id="CHEBI:57692"/>
    </ligand>
</feature>
<feature type="site" description="Electron transfer via tryptophanyl radical" evidence="6">
    <location>
        <position position="445"/>
    </location>
</feature>
<evidence type="ECO:0000256" key="2">
    <source>
        <dbReference type="ARBA" id="ARBA00022630"/>
    </source>
</evidence>
<dbReference type="Pfam" id="PF00875">
    <property type="entry name" value="DNA_photolyase"/>
    <property type="match status" value="1"/>
</dbReference>
<dbReference type="PRINTS" id="PR00147">
    <property type="entry name" value="DNAPHOTLYASE"/>
</dbReference>
<dbReference type="GeneID" id="8857849"/>
<comment type="function">
    <text evidence="7">May have a photoreceptor function.</text>
</comment>
<gene>
    <name evidence="9" type="ORF">NAEGRDRAFT_74217</name>
</gene>
<feature type="binding site" evidence="5">
    <location>
        <begin position="317"/>
        <end position="324"/>
    </location>
    <ligand>
        <name>FAD</name>
        <dbReference type="ChEBI" id="CHEBI:57692"/>
    </ligand>
</feature>
<dbReference type="InterPro" id="IPR014133">
    <property type="entry name" value="Cry_DASH"/>
</dbReference>
<comment type="similarity">
    <text evidence="1 7">Belongs to the DNA photolyase class-1 family.</text>
</comment>
<evidence type="ECO:0000256" key="3">
    <source>
        <dbReference type="ARBA" id="ARBA00022827"/>
    </source>
</evidence>
<reference evidence="9 10" key="1">
    <citation type="journal article" date="2010" name="Cell">
        <title>The genome of Naegleria gruberi illuminates early eukaryotic versatility.</title>
        <authorList>
            <person name="Fritz-Laylin L.K."/>
            <person name="Prochnik S.E."/>
            <person name="Ginger M.L."/>
            <person name="Dacks J.B."/>
            <person name="Carpenter M.L."/>
            <person name="Field M.C."/>
            <person name="Kuo A."/>
            <person name="Paredez A."/>
            <person name="Chapman J."/>
            <person name="Pham J."/>
            <person name="Shu S."/>
            <person name="Neupane R."/>
            <person name="Cipriano M."/>
            <person name="Mancuso J."/>
            <person name="Tu H."/>
            <person name="Salamov A."/>
            <person name="Lindquist E."/>
            <person name="Shapiro H."/>
            <person name="Lucas S."/>
            <person name="Grigoriev I.V."/>
            <person name="Cande W.Z."/>
            <person name="Fulton C."/>
            <person name="Rokhsar D.S."/>
            <person name="Dawson S.C."/>
        </authorList>
    </citation>
    <scope>NUCLEOTIDE SEQUENCE [LARGE SCALE GENOMIC DNA]</scope>
    <source>
        <strain evidence="9 10">NEG-M</strain>
    </source>
</reference>
<keyword evidence="4 7" id="KW-0157">Chromophore</keyword>
<dbReference type="PROSITE" id="PS51645">
    <property type="entry name" value="PHR_CRY_ALPHA_BETA"/>
    <property type="match status" value="1"/>
</dbReference>
<evidence type="ECO:0000313" key="9">
    <source>
        <dbReference type="EMBL" id="EFC37960.1"/>
    </source>
</evidence>
<feature type="site" description="Electron transfer via tryptophanyl radical" evidence="6">
    <location>
        <position position="422"/>
    </location>
</feature>
<keyword evidence="3 5" id="KW-0274">FAD</keyword>
<dbReference type="GO" id="GO:0071949">
    <property type="term" value="F:FAD binding"/>
    <property type="evidence" value="ECO:0007669"/>
    <property type="project" value="TreeGrafter"/>
</dbReference>
<dbReference type="OMA" id="KFWRCGP"/>
<dbReference type="Gene3D" id="1.25.40.80">
    <property type="match status" value="1"/>
</dbReference>
<feature type="domain" description="Photolyase/cryptochrome alpha/beta" evidence="8">
    <location>
        <begin position="9"/>
        <end position="155"/>
    </location>
</feature>
<comment type="cofactor">
    <cofactor evidence="7">
        <name>(6R)-5,10-methylene-5,6,7,8-tetrahydrofolate</name>
        <dbReference type="ChEBI" id="CHEBI:15636"/>
    </cofactor>
    <text evidence="7">Binds 1 5,10-methenyltetrahydrofolate (MTHF) per subunit.</text>
</comment>
<evidence type="ECO:0000256" key="4">
    <source>
        <dbReference type="ARBA" id="ARBA00022991"/>
    </source>
</evidence>
<dbReference type="OrthoDB" id="435881at2759"/>
<dbReference type="GO" id="GO:0003904">
    <property type="term" value="F:deoxyribodipyrimidine photo-lyase activity"/>
    <property type="evidence" value="ECO:0007669"/>
    <property type="project" value="TreeGrafter"/>
</dbReference>
<evidence type="ECO:0000256" key="5">
    <source>
        <dbReference type="PIRSR" id="PIRSR602081-1"/>
    </source>
</evidence>
<evidence type="ECO:0000256" key="7">
    <source>
        <dbReference type="RuleBase" id="RU367151"/>
    </source>
</evidence>
<dbReference type="VEuPathDB" id="AmoebaDB:NAEGRDRAFT_74217"/>
<dbReference type="STRING" id="5762.D2VYR8"/>
<protein>
    <recommendedName>
        <fullName evidence="7">Cryptochrome DASH</fullName>
    </recommendedName>
</protein>
<dbReference type="PANTHER" id="PTHR11455:SF22">
    <property type="entry name" value="CRYPTOCHROME DASH"/>
    <property type="match status" value="1"/>
</dbReference>
<dbReference type="SUPFAM" id="SSF52425">
    <property type="entry name" value="Cryptochrome/photolyase, N-terminal domain"/>
    <property type="match status" value="1"/>
</dbReference>
<dbReference type="Gene3D" id="1.10.579.10">
    <property type="entry name" value="DNA Cyclobutane Dipyrimidine Photolyase, subunit A, domain 3"/>
    <property type="match status" value="1"/>
</dbReference>
<dbReference type="RefSeq" id="XP_002670704.1">
    <property type="nucleotide sequence ID" value="XM_002670658.1"/>
</dbReference>
<dbReference type="InterPro" id="IPR036134">
    <property type="entry name" value="Crypto/Photolyase_FAD-like_sf"/>
</dbReference>
<sequence length="553" mass="64355">MSTTNNTLKKALLWFRNDLRLHDNESLIKTLRLANSSNNNTSKVGVLPLYCFDPRHFGFSRIGKFRKANANRTRFLTESVDNLRKNLMNEWGLKLMIQIGHPEEIIPHLCSQYEIEQVFADKEVTSEETSIEQVLEKQINVNYSYGFSMVHVEDLPFKIENLPHVFTDFRRKVENPKLIVRPLLQLSPNEKKLISSRVVNLIQDENALGKTPDLKVLGYTDEEISEMMENLKDPRSVLHFKGGEDEALARLNDYLWTQDRLKTYKETRNGLVGEAYSSKLSPWLSLGCISPRKIYHEVKRYEKERVENDSTYWLIFELLWRDYFRFFAEKFGNHIFMLKGVTRASSKRKGLIGDSSSNKVESKYDETRWKQDLKLFKLWADGKTGLPFVDANMRELKISGWMSNRGRQNVASFLSKDLNLDWRLGAEYFESLLLDHSVTSNWGNWLYAAGVGDVDPRGEARYFNVVKQGFDYDFNGEFVKLWIPELDQVPQRCIHAPYLMSESEQTNAKCTIGVDYPKSLVNVKAHHHLNENGVKANYKHKTGKANERERKIR</sequence>
<dbReference type="EMBL" id="GG738912">
    <property type="protein sequence ID" value="EFC37960.1"/>
    <property type="molecule type" value="Genomic_DNA"/>
</dbReference>
<dbReference type="PANTHER" id="PTHR11455">
    <property type="entry name" value="CRYPTOCHROME"/>
    <property type="match status" value="1"/>
</dbReference>
<comment type="cofactor">
    <cofactor evidence="5 7">
        <name>FAD</name>
        <dbReference type="ChEBI" id="CHEBI:57692"/>
    </cofactor>
    <text evidence="5 7">Binds 1 FAD per subunit.</text>
</comment>
<dbReference type="InParanoid" id="D2VYR8"/>
<dbReference type="SUPFAM" id="SSF48173">
    <property type="entry name" value="Cryptochrome/photolyase FAD-binding domain"/>
    <property type="match status" value="1"/>
</dbReference>
<dbReference type="GO" id="GO:0000719">
    <property type="term" value="P:photoreactive repair"/>
    <property type="evidence" value="ECO:0007669"/>
    <property type="project" value="TreeGrafter"/>
</dbReference>
<name>D2VYR8_NAEGR</name>
<feature type="binding site" evidence="5">
    <location>
        <begin position="277"/>
        <end position="281"/>
    </location>
    <ligand>
        <name>FAD</name>
        <dbReference type="ChEBI" id="CHEBI:57692"/>
    </ligand>
</feature>
<organism evidence="10">
    <name type="scientific">Naegleria gruberi</name>
    <name type="common">Amoeba</name>
    <dbReference type="NCBI Taxonomy" id="5762"/>
    <lineage>
        <taxon>Eukaryota</taxon>
        <taxon>Discoba</taxon>
        <taxon>Heterolobosea</taxon>
        <taxon>Tetramitia</taxon>
        <taxon>Eutetramitia</taxon>
        <taxon>Vahlkampfiidae</taxon>
        <taxon>Naegleria</taxon>
    </lineage>
</organism>
<dbReference type="NCBIfam" id="TIGR02765">
    <property type="entry name" value="crypto_DASH"/>
    <property type="match status" value="1"/>
</dbReference>
<dbReference type="Gene3D" id="3.40.50.620">
    <property type="entry name" value="HUPs"/>
    <property type="match status" value="1"/>
</dbReference>
<dbReference type="Proteomes" id="UP000006671">
    <property type="component" value="Unassembled WGS sequence"/>
</dbReference>
<dbReference type="InterPro" id="IPR006050">
    <property type="entry name" value="DNA_photolyase_N"/>
</dbReference>
<keyword evidence="10" id="KW-1185">Reference proteome</keyword>
<dbReference type="KEGG" id="ngr:NAEGRDRAFT_74217"/>
<feature type="site" description="Electron transfer via tryptophanyl radical" evidence="6">
    <location>
        <position position="369"/>
    </location>
</feature>
<dbReference type="Pfam" id="PF03441">
    <property type="entry name" value="FAD_binding_7"/>
    <property type="match status" value="1"/>
</dbReference>
<dbReference type="eggNOG" id="KOG0133">
    <property type="taxonomic scope" value="Eukaryota"/>
</dbReference>
<evidence type="ECO:0000256" key="1">
    <source>
        <dbReference type="ARBA" id="ARBA00005862"/>
    </source>
</evidence>
<accession>D2VYR8</accession>
<dbReference type="InterPro" id="IPR002081">
    <property type="entry name" value="Cryptochrome/DNA_photolyase_1"/>
</dbReference>
<evidence type="ECO:0000313" key="10">
    <source>
        <dbReference type="Proteomes" id="UP000006671"/>
    </source>
</evidence>